<evidence type="ECO:0000313" key="2">
    <source>
        <dbReference type="Proteomes" id="UP001187192"/>
    </source>
</evidence>
<dbReference type="AlphaFoldDB" id="A0AA88APC9"/>
<evidence type="ECO:0000313" key="1">
    <source>
        <dbReference type="EMBL" id="GMN47551.1"/>
    </source>
</evidence>
<protein>
    <submittedName>
        <fullName evidence="1">Uncharacterized protein</fullName>
    </submittedName>
</protein>
<reference evidence="1" key="1">
    <citation type="submission" date="2023-07" db="EMBL/GenBank/DDBJ databases">
        <title>draft genome sequence of fig (Ficus carica).</title>
        <authorList>
            <person name="Takahashi T."/>
            <person name="Nishimura K."/>
        </authorList>
    </citation>
    <scope>NUCLEOTIDE SEQUENCE</scope>
</reference>
<comment type="caution">
    <text evidence="1">The sequence shown here is derived from an EMBL/GenBank/DDBJ whole genome shotgun (WGS) entry which is preliminary data.</text>
</comment>
<gene>
    <name evidence="1" type="ORF">TIFTF001_016740</name>
</gene>
<dbReference type="Gramene" id="FCD_00036718-RA">
    <property type="protein sequence ID" value="FCD_00036718-RA:cds"/>
    <property type="gene ID" value="FCD_00036718"/>
</dbReference>
<proteinExistence type="predicted"/>
<dbReference type="Proteomes" id="UP001187192">
    <property type="component" value="Unassembled WGS sequence"/>
</dbReference>
<keyword evidence="2" id="KW-1185">Reference proteome</keyword>
<dbReference type="EMBL" id="BTGU01000026">
    <property type="protein sequence ID" value="GMN47551.1"/>
    <property type="molecule type" value="Genomic_DNA"/>
</dbReference>
<sequence>MVDGVLIGCDKLGGCMLRVGVVLGLPEAYLYNCRVNLADEVAEQVLTVEEYLKE</sequence>
<name>A0AA88APC9_FICCA</name>
<accession>A0AA88APC9</accession>
<organism evidence="1 2">
    <name type="scientific">Ficus carica</name>
    <name type="common">Common fig</name>
    <dbReference type="NCBI Taxonomy" id="3494"/>
    <lineage>
        <taxon>Eukaryota</taxon>
        <taxon>Viridiplantae</taxon>
        <taxon>Streptophyta</taxon>
        <taxon>Embryophyta</taxon>
        <taxon>Tracheophyta</taxon>
        <taxon>Spermatophyta</taxon>
        <taxon>Magnoliopsida</taxon>
        <taxon>eudicotyledons</taxon>
        <taxon>Gunneridae</taxon>
        <taxon>Pentapetalae</taxon>
        <taxon>rosids</taxon>
        <taxon>fabids</taxon>
        <taxon>Rosales</taxon>
        <taxon>Moraceae</taxon>
        <taxon>Ficeae</taxon>
        <taxon>Ficus</taxon>
    </lineage>
</organism>